<feature type="compositionally biased region" description="Low complexity" evidence="2">
    <location>
        <begin position="1366"/>
        <end position="1377"/>
    </location>
</feature>
<feature type="coiled-coil region" evidence="1">
    <location>
        <begin position="1266"/>
        <end position="1330"/>
    </location>
</feature>
<proteinExistence type="predicted"/>
<reference evidence="5" key="1">
    <citation type="submission" date="2016-10" db="EMBL/GenBank/DDBJ databases">
        <authorList>
            <person name="Varghese N."/>
            <person name="Submissions S."/>
        </authorList>
    </citation>
    <scope>NUCLEOTIDE SEQUENCE [LARGE SCALE GENOMIC DNA]</scope>
    <source>
        <strain evidence="5">LMG 25967</strain>
    </source>
</reference>
<evidence type="ECO:0000259" key="3">
    <source>
        <dbReference type="Pfam" id="PF20155"/>
    </source>
</evidence>
<sequence length="1420" mass="151455">MAGIKERLIQVVLRGKDELSAEAAKGAEALDELRAVGEELQDSLGKAEGAARLADQLDNTRTMAERAQKAYNKAQEEVEALRRELDAAPSSKGIEAALKGAQQNSREAAREVRKLTAELEKSPGDAGVTAALRQAERYADEAGAEVKRLREELDSVPTNTRLNQSLKEAERNARALGREQDRLREAESLLADAAQAAGIDTARLTVEQQRLESAVAGAKEAVKANADAVDQMRSGTASAARGVRELEQRERDLLQAQRDSLARVREQIGGQQQLNEQTATYGQRLRDTARSMAAYVAGFLAIDAAVGAVRNGITAMLQAGDKTERLGNQMEAMMDSIKGGEQATAWIKGFAKTTPLAVADVTEAFAQLKTFGVDPMGGALQALVDQNEKLGGGQDRLLGLVTAVGQAWGKQKLQTEEILQLVERGVPAWDMLASVTGKNTAKLMEMAGAGQLGRDVISDLLDEMARGAGGAAADNMSTLTGLTSQLSDVWQGFLSKVADSGALDYAKGRLKALLDTVAQMDADGSLDAMAKRWSDRFVSLASSIEGAGQWVARHATELKALGAAYAAFKIAGMVSSMVEWGASVQRSSLQLRAMTTETNAATAATLRLSAAQKVSAAAQGGLAKVGGAAVTAGSAMLSIAGRMSIYATAAYMAADAGEALGNWLGKHSQAAKDAEAAIERNRQQMLAQYDQALQTAQGMQVVTDVQIKSTAELRKASDSEREGYRERLKAQEEYQKAQLKAAIYGKEAGKVTEEEYKKAAAALASTRKALAGIEPAAKAAADALNGNLTTGAMGLIERFNELKRSGKDVDEVLAELGKGFDPRNAEQLRDMGQTLQYLGQYGVLSGEQIQQFLTERLQKLSGEDLVRLQQVAQQVFAGMSRDSQALGLTMEASLNTALAKLGLDLEQISTGFDKGTRDVLDGFDQVIAQTAASGKSAEDSARIIVAAFQSAREKIDDPDALKQLEGAYKAWQGTSTEAATAARARMSELQAEAKESAKAINGMEDALSKVGEAANAMDLANIGVAASRAFHEGRMSAEQYAKVQEAIKAKYAELGAAAREAGQAAEEGAEQGSKSQQMYNKALEDSILTNEELRRISGQRMEEERRASGELMAMQRKGQVETQRDMSAMEGFFGGVLSRAREPLAAMSAAALAAYDRLRGVSSVSVGIDTSGLEATRASLRGVSDELAGVQMAQTELLSKSNTGFSKWMLGTQEASLRTQQAYLGQKASLQSLMERYENGTISLKSFIAAAKGAAGSLNLLDDSDLSSLESAIASAEQQMQALGDSTRNTLEGLQSELDQLQGREDAVEARRFSQRKRELQAQLEDARASGDSGAITNLSRAMQVLREIQTETEQQRIVKTQQERQQQQPAAAAAAQPAPPPATVIRLETTRGQRVDVSVPQGQQTQLLDILAEAGLRTT</sequence>
<protein>
    <submittedName>
        <fullName evidence="4">Tape measure domain-containing protein</fullName>
    </submittedName>
</protein>
<gene>
    <name evidence="4" type="ORF">SAMN05216201_11174</name>
</gene>
<accession>A0A1H6ZXC6</accession>
<feature type="compositionally biased region" description="Polar residues" evidence="2">
    <location>
        <begin position="1356"/>
        <end position="1365"/>
    </location>
</feature>
<feature type="coiled-coil region" evidence="1">
    <location>
        <begin position="979"/>
        <end position="1006"/>
    </location>
</feature>
<evidence type="ECO:0000313" key="4">
    <source>
        <dbReference type="EMBL" id="SEJ58001.1"/>
    </source>
</evidence>
<feature type="region of interest" description="Disordered" evidence="2">
    <location>
        <begin position="1356"/>
        <end position="1381"/>
    </location>
</feature>
<evidence type="ECO:0000313" key="5">
    <source>
        <dbReference type="Proteomes" id="UP000242930"/>
    </source>
</evidence>
<dbReference type="Proteomes" id="UP000242930">
    <property type="component" value="Unassembled WGS sequence"/>
</dbReference>
<keyword evidence="5" id="KW-1185">Reference proteome</keyword>
<name>A0A1H6ZXC6_9PSED</name>
<dbReference type="OrthoDB" id="6745079at2"/>
<dbReference type="EMBL" id="FNZE01000011">
    <property type="protein sequence ID" value="SEJ58001.1"/>
    <property type="molecule type" value="Genomic_DNA"/>
</dbReference>
<dbReference type="InterPro" id="IPR013491">
    <property type="entry name" value="Tape_meas_N"/>
</dbReference>
<keyword evidence="1" id="KW-0175">Coiled coil</keyword>
<dbReference type="PANTHER" id="PTHR38812:SF2">
    <property type="entry name" value="MU-LIKE PROPHAGE FLUMU PROTEIN GP42"/>
    <property type="match status" value="1"/>
</dbReference>
<evidence type="ECO:0000256" key="2">
    <source>
        <dbReference type="SAM" id="MobiDB-lite"/>
    </source>
</evidence>
<feature type="domain" description="Tape measure protein N-terminal" evidence="3">
    <location>
        <begin position="315"/>
        <end position="498"/>
    </location>
</feature>
<feature type="coiled-coil region" evidence="1">
    <location>
        <begin position="50"/>
        <end position="196"/>
    </location>
</feature>
<dbReference type="Pfam" id="PF20155">
    <property type="entry name" value="TMP_3"/>
    <property type="match status" value="1"/>
</dbReference>
<dbReference type="InterPro" id="IPR053058">
    <property type="entry name" value="Mulikevirus_tape_measure"/>
</dbReference>
<dbReference type="RefSeq" id="WP_090312038.1">
    <property type="nucleotide sequence ID" value="NZ_FNZE01000011.1"/>
</dbReference>
<dbReference type="NCBIfam" id="TIGR02675">
    <property type="entry name" value="tape_meas_nterm"/>
    <property type="match status" value="1"/>
</dbReference>
<dbReference type="PANTHER" id="PTHR38812">
    <property type="entry name" value="MU-LIKE PROPHAGE FLUMU PROTEIN GP42"/>
    <property type="match status" value="1"/>
</dbReference>
<dbReference type="STRING" id="915471.SAMN05216201_11174"/>
<organism evidence="4 5">
    <name type="scientific">Pseudomonas linyingensis</name>
    <dbReference type="NCBI Taxonomy" id="915471"/>
    <lineage>
        <taxon>Bacteria</taxon>
        <taxon>Pseudomonadati</taxon>
        <taxon>Pseudomonadota</taxon>
        <taxon>Gammaproteobacteria</taxon>
        <taxon>Pseudomonadales</taxon>
        <taxon>Pseudomonadaceae</taxon>
        <taxon>Pseudomonas</taxon>
    </lineage>
</organism>
<evidence type="ECO:0000256" key="1">
    <source>
        <dbReference type="SAM" id="Coils"/>
    </source>
</evidence>